<dbReference type="GeneID" id="31360309"/>
<dbReference type="PANTHER" id="PTHR23293">
    <property type="entry name" value="FAD SYNTHETASE-RELATED FMN ADENYLYLTRANSFERASE"/>
    <property type="match status" value="1"/>
</dbReference>
<proteinExistence type="predicted"/>
<dbReference type="GO" id="GO:0006747">
    <property type="term" value="P:FAD biosynthetic process"/>
    <property type="evidence" value="ECO:0007669"/>
    <property type="project" value="TreeGrafter"/>
</dbReference>
<name>D3B8M9_HETP5</name>
<keyword evidence="1" id="KW-0808">Transferase</keyword>
<accession>D3B8M9</accession>
<dbReference type="Gene3D" id="3.40.50.620">
    <property type="entry name" value="HUPs"/>
    <property type="match status" value="1"/>
</dbReference>
<dbReference type="InterPro" id="IPR014729">
    <property type="entry name" value="Rossmann-like_a/b/a_fold"/>
</dbReference>
<comment type="caution">
    <text evidence="5">The sequence shown here is derived from an EMBL/GenBank/DDBJ whole genome shotgun (WGS) entry which is preliminary data.</text>
</comment>
<dbReference type="GO" id="GO:0005524">
    <property type="term" value="F:ATP binding"/>
    <property type="evidence" value="ECO:0007669"/>
    <property type="project" value="UniProtKB-KW"/>
</dbReference>
<evidence type="ECO:0000313" key="6">
    <source>
        <dbReference type="Proteomes" id="UP000001396"/>
    </source>
</evidence>
<dbReference type="EMBL" id="ADBJ01000020">
    <property type="protein sequence ID" value="EFA82397.1"/>
    <property type="molecule type" value="Genomic_DNA"/>
</dbReference>
<dbReference type="InParanoid" id="D3B8M9"/>
<evidence type="ECO:0000256" key="2">
    <source>
        <dbReference type="ARBA" id="ARBA00022695"/>
    </source>
</evidence>
<keyword evidence="2" id="KW-0548">Nucleotidyltransferase</keyword>
<reference evidence="5 6" key="1">
    <citation type="journal article" date="2011" name="Genome Res.">
        <title>Phylogeny-wide analysis of social amoeba genomes highlights ancient origins for complex intercellular communication.</title>
        <authorList>
            <person name="Heidel A.J."/>
            <person name="Lawal H.M."/>
            <person name="Felder M."/>
            <person name="Schilde C."/>
            <person name="Helps N.R."/>
            <person name="Tunggal B."/>
            <person name="Rivero F."/>
            <person name="John U."/>
            <person name="Schleicher M."/>
            <person name="Eichinger L."/>
            <person name="Platzer M."/>
            <person name="Noegel A.A."/>
            <person name="Schaap P."/>
            <person name="Gloeckner G."/>
        </authorList>
    </citation>
    <scope>NUCLEOTIDE SEQUENCE [LARGE SCALE GENOMIC DNA]</scope>
    <source>
        <strain evidence="6">ATCC 26659 / Pp 5 / PN500</strain>
    </source>
</reference>
<keyword evidence="6" id="KW-1185">Reference proteome</keyword>
<evidence type="ECO:0000256" key="4">
    <source>
        <dbReference type="ARBA" id="ARBA00022840"/>
    </source>
</evidence>
<protein>
    <submittedName>
        <fullName evidence="5">Uncharacterized protein</fullName>
    </submittedName>
</protein>
<organism evidence="5 6">
    <name type="scientific">Heterostelium pallidum (strain ATCC 26659 / Pp 5 / PN500)</name>
    <name type="common">Cellular slime mold</name>
    <name type="synonym">Polysphondylium pallidum</name>
    <dbReference type="NCBI Taxonomy" id="670386"/>
    <lineage>
        <taxon>Eukaryota</taxon>
        <taxon>Amoebozoa</taxon>
        <taxon>Evosea</taxon>
        <taxon>Eumycetozoa</taxon>
        <taxon>Dictyostelia</taxon>
        <taxon>Acytosteliales</taxon>
        <taxon>Acytosteliaceae</taxon>
        <taxon>Heterostelium</taxon>
    </lineage>
</organism>
<dbReference type="AlphaFoldDB" id="D3B8M9"/>
<gene>
    <name evidence="5" type="ORF">PPL_04822</name>
</gene>
<dbReference type="RefSeq" id="XP_020434514.1">
    <property type="nucleotide sequence ID" value="XM_020575719.1"/>
</dbReference>
<evidence type="ECO:0000313" key="5">
    <source>
        <dbReference type="EMBL" id="EFA82397.1"/>
    </source>
</evidence>
<keyword evidence="4" id="KW-0067">ATP-binding</keyword>
<keyword evidence="3" id="KW-0547">Nucleotide-binding</keyword>
<dbReference type="Proteomes" id="UP000001396">
    <property type="component" value="Unassembled WGS sequence"/>
</dbReference>
<evidence type="ECO:0000256" key="3">
    <source>
        <dbReference type="ARBA" id="ARBA00022741"/>
    </source>
</evidence>
<dbReference type="STRING" id="670386.D3B8M9"/>
<evidence type="ECO:0000256" key="1">
    <source>
        <dbReference type="ARBA" id="ARBA00022679"/>
    </source>
</evidence>
<sequence length="70" mass="8110">MLFRFMATIYKKHLKYLFCVLYDEAYTSIGHVNDTIPNPSLLDVSTGKYLPAYHLKDGTLERSGRLKKVQ</sequence>
<dbReference type="GO" id="GO:0003919">
    <property type="term" value="F:FMN adenylyltransferase activity"/>
    <property type="evidence" value="ECO:0007669"/>
    <property type="project" value="TreeGrafter"/>
</dbReference>
<dbReference type="PANTHER" id="PTHR23293:SF9">
    <property type="entry name" value="FAD SYNTHASE"/>
    <property type="match status" value="1"/>
</dbReference>